<dbReference type="Pfam" id="PF19927">
    <property type="entry name" value="DUF6390"/>
    <property type="match status" value="1"/>
</dbReference>
<dbReference type="RefSeq" id="WP_170195321.1">
    <property type="nucleotide sequence ID" value="NZ_JABBNB010000017.1"/>
</dbReference>
<comment type="caution">
    <text evidence="1">The sequence shown here is derived from an EMBL/GenBank/DDBJ whole genome shotgun (WGS) entry which is preliminary data.</text>
</comment>
<gene>
    <name evidence="1" type="ORF">HH308_16490</name>
</gene>
<reference evidence="1 2" key="1">
    <citation type="submission" date="2020-04" db="EMBL/GenBank/DDBJ databases">
        <title>Gordonia sp. nov. TBRC 11910.</title>
        <authorList>
            <person name="Suriyachadkun C."/>
        </authorList>
    </citation>
    <scope>NUCLEOTIDE SEQUENCE [LARGE SCALE GENOMIC DNA]</scope>
    <source>
        <strain evidence="1 2">TBRC 11910</strain>
    </source>
</reference>
<sequence length="251" mass="27960">MAEPGGRAGRRLFAQYVYAPNALGYCGPADAKVLESTACGHESTTDLTAIARRFSGAWPYQELVARLTGGSDALDERVVRAYWTGNDLTESIDRAEFGARLLDRFTAQAGAYWKHLTPDLLSEVAPTHAFHVFGVYPWSRLLDTGAPQPLDVLDSCRIGLGRVSSLRDETTAVVNARRLEYDGQLRLGADEERVVRYRTGEGSFVADLRAGDTVALHWDFVCDRLAAHQAEYLEYWTDWQLTRTNMRLAGR</sequence>
<dbReference type="AlphaFoldDB" id="A0A848KX41"/>
<organism evidence="1 2">
    <name type="scientific">Gordonia asplenii</name>
    <dbReference type="NCBI Taxonomy" id="2725283"/>
    <lineage>
        <taxon>Bacteria</taxon>
        <taxon>Bacillati</taxon>
        <taxon>Actinomycetota</taxon>
        <taxon>Actinomycetes</taxon>
        <taxon>Mycobacteriales</taxon>
        <taxon>Gordoniaceae</taxon>
        <taxon>Gordonia</taxon>
    </lineage>
</organism>
<dbReference type="InterPro" id="IPR045660">
    <property type="entry name" value="DUF6390"/>
</dbReference>
<dbReference type="EMBL" id="JABBNB010000017">
    <property type="protein sequence ID" value="NMO02812.1"/>
    <property type="molecule type" value="Genomic_DNA"/>
</dbReference>
<keyword evidence="2" id="KW-1185">Reference proteome</keyword>
<dbReference type="Proteomes" id="UP000550729">
    <property type="component" value="Unassembled WGS sequence"/>
</dbReference>
<accession>A0A848KX41</accession>
<proteinExistence type="predicted"/>
<evidence type="ECO:0000313" key="1">
    <source>
        <dbReference type="EMBL" id="NMO02812.1"/>
    </source>
</evidence>
<name>A0A848KX41_9ACTN</name>
<protein>
    <submittedName>
        <fullName evidence="1">Uncharacterized protein</fullName>
    </submittedName>
</protein>
<evidence type="ECO:0000313" key="2">
    <source>
        <dbReference type="Proteomes" id="UP000550729"/>
    </source>
</evidence>